<dbReference type="AlphaFoldDB" id="A0A432DZK9"/>
<reference evidence="1 2" key="1">
    <citation type="submission" date="2018-12" db="EMBL/GenBank/DDBJ databases">
        <title>Draft Genome Sequence of Chryseobacterium arthrosphaerae strain ED882-96 Isolated from the Blood of a Patient with Liver Cirrhosis in Taiwan.</title>
        <authorList>
            <person name="Lin J.-N."/>
            <person name="Lai C.-H."/>
            <person name="Yang C.-H."/>
            <person name="Huang Y.-H."/>
        </authorList>
    </citation>
    <scope>NUCLEOTIDE SEQUENCE [LARGE SCALE GENOMIC DNA]</scope>
    <source>
        <strain evidence="1 2">ED882-96</strain>
    </source>
</reference>
<sequence>MAFIFMITNISLKNSWIYASKFNNELFRQLNIALKQNNISEGNVCVDYDVFEVLKSDPDLMLREPLFINIGKSHAFTNEWHKS</sequence>
<dbReference type="EMBL" id="RYFC01000001">
    <property type="protein sequence ID" value="RTZ49598.1"/>
    <property type="molecule type" value="Genomic_DNA"/>
</dbReference>
<evidence type="ECO:0000313" key="2">
    <source>
        <dbReference type="Proteomes" id="UP000276953"/>
    </source>
</evidence>
<organism evidence="1 2">
    <name type="scientific">Chryseobacterium arthrosphaerae</name>
    <dbReference type="NCBI Taxonomy" id="651561"/>
    <lineage>
        <taxon>Bacteria</taxon>
        <taxon>Pseudomonadati</taxon>
        <taxon>Bacteroidota</taxon>
        <taxon>Flavobacteriia</taxon>
        <taxon>Flavobacteriales</taxon>
        <taxon>Weeksellaceae</taxon>
        <taxon>Chryseobacterium group</taxon>
        <taxon>Chryseobacterium</taxon>
    </lineage>
</organism>
<accession>A0A432DZK9</accession>
<evidence type="ECO:0000313" key="1">
    <source>
        <dbReference type="EMBL" id="RTZ49598.1"/>
    </source>
</evidence>
<proteinExistence type="predicted"/>
<name>A0A432DZK9_9FLAO</name>
<comment type="caution">
    <text evidence="1">The sequence shown here is derived from an EMBL/GenBank/DDBJ whole genome shotgun (WGS) entry which is preliminary data.</text>
</comment>
<dbReference type="Proteomes" id="UP000276953">
    <property type="component" value="Unassembled WGS sequence"/>
</dbReference>
<protein>
    <submittedName>
        <fullName evidence="1">Uncharacterized protein</fullName>
    </submittedName>
</protein>
<gene>
    <name evidence="1" type="ORF">EJ377_04060</name>
</gene>